<evidence type="ECO:0000313" key="4">
    <source>
        <dbReference type="Proteomes" id="UP000772434"/>
    </source>
</evidence>
<protein>
    <submittedName>
        <fullName evidence="3">Uncharacterized protein</fullName>
    </submittedName>
</protein>
<feature type="compositionally biased region" description="Basic residues" evidence="2">
    <location>
        <begin position="81"/>
        <end position="95"/>
    </location>
</feature>
<keyword evidence="4" id="KW-1185">Reference proteome</keyword>
<evidence type="ECO:0000313" key="3">
    <source>
        <dbReference type="EMBL" id="KAF9017490.1"/>
    </source>
</evidence>
<organism evidence="3 4">
    <name type="scientific">Rhodocollybia butyracea</name>
    <dbReference type="NCBI Taxonomy" id="206335"/>
    <lineage>
        <taxon>Eukaryota</taxon>
        <taxon>Fungi</taxon>
        <taxon>Dikarya</taxon>
        <taxon>Basidiomycota</taxon>
        <taxon>Agaricomycotina</taxon>
        <taxon>Agaricomycetes</taxon>
        <taxon>Agaricomycetidae</taxon>
        <taxon>Agaricales</taxon>
        <taxon>Marasmiineae</taxon>
        <taxon>Omphalotaceae</taxon>
        <taxon>Rhodocollybia</taxon>
    </lineage>
</organism>
<dbReference type="Proteomes" id="UP000772434">
    <property type="component" value="Unassembled WGS sequence"/>
</dbReference>
<dbReference type="EMBL" id="JADNRY010001360">
    <property type="protein sequence ID" value="KAF9017490.1"/>
    <property type="molecule type" value="Genomic_DNA"/>
</dbReference>
<feature type="coiled-coil region" evidence="1">
    <location>
        <begin position="819"/>
        <end position="846"/>
    </location>
</feature>
<feature type="region of interest" description="Disordered" evidence="2">
    <location>
        <begin position="925"/>
        <end position="964"/>
    </location>
</feature>
<reference evidence="3" key="1">
    <citation type="submission" date="2020-11" db="EMBL/GenBank/DDBJ databases">
        <authorList>
            <consortium name="DOE Joint Genome Institute"/>
            <person name="Ahrendt S."/>
            <person name="Riley R."/>
            <person name="Andreopoulos W."/>
            <person name="Labutti K."/>
            <person name="Pangilinan J."/>
            <person name="Ruiz-Duenas F.J."/>
            <person name="Barrasa J.M."/>
            <person name="Sanchez-Garcia M."/>
            <person name="Camarero S."/>
            <person name="Miyauchi S."/>
            <person name="Serrano A."/>
            <person name="Linde D."/>
            <person name="Babiker R."/>
            <person name="Drula E."/>
            <person name="Ayuso-Fernandez I."/>
            <person name="Pacheco R."/>
            <person name="Padilla G."/>
            <person name="Ferreira P."/>
            <person name="Barriuso J."/>
            <person name="Kellner H."/>
            <person name="Castanera R."/>
            <person name="Alfaro M."/>
            <person name="Ramirez L."/>
            <person name="Pisabarro A.G."/>
            <person name="Kuo A."/>
            <person name="Tritt A."/>
            <person name="Lipzen A."/>
            <person name="He G."/>
            <person name="Yan M."/>
            <person name="Ng V."/>
            <person name="Cullen D."/>
            <person name="Martin F."/>
            <person name="Rosso M.-N."/>
            <person name="Henrissat B."/>
            <person name="Hibbett D."/>
            <person name="Martinez A.T."/>
            <person name="Grigoriev I.V."/>
        </authorList>
    </citation>
    <scope>NUCLEOTIDE SEQUENCE</scope>
    <source>
        <strain evidence="3">AH 40177</strain>
    </source>
</reference>
<name>A0A9P5P5M8_9AGAR</name>
<feature type="region of interest" description="Disordered" evidence="2">
    <location>
        <begin position="1"/>
        <end position="153"/>
    </location>
</feature>
<feature type="compositionally biased region" description="Basic and acidic residues" evidence="2">
    <location>
        <begin position="138"/>
        <end position="153"/>
    </location>
</feature>
<dbReference type="OrthoDB" id="3236156at2759"/>
<dbReference type="AlphaFoldDB" id="A0A9P5P5M8"/>
<feature type="compositionally biased region" description="Basic residues" evidence="2">
    <location>
        <begin position="16"/>
        <end position="25"/>
    </location>
</feature>
<accession>A0A9P5P5M8</accession>
<sequence>MPINDRDLDAASRLGSTRKRKRSKADRRAQTAAASKSHTVANTSTILNSESDTDDNYKENDIPPELDINDAEAQELERKAERFRKKTGYWKNKAKQLKEEMEEKAKEAKVREKEDTKRHNEEMKKDQEREKKNRKRELKQESQLKRKDKRLRQLENKLEREAKRRKLQSKEHAAQYAQIKDKLHENQRQIHALKSKVGRIPSRLSTVLNRATHTYKTKAEEHRTFYLKENGIIPDEARNIFLDLVAVDEVPANKVTHVFQRIADAFGILVKGNVDRRSVGRIVKEGGNASKLQIGQAVLDAKGVTISSDGTTHKNETYETKHATVIQADNRLQFFLGLQMAINHTSETQLEGWIDTVEDIFHLLFQSGMCAEDDARIFWNLVTGFHSDHAADQKKLFGLMRKWKERCDRSQLLIENIGGPAAWEALTVPERATQLEAMKHQIIRDMGEAEYTKLSETEKAEVDFFLWAGCCMHKEMNVFKGGCVGFDEFWKAHPELDPPKLLPNRDNAAAISKAAGTEAAERAFERSEQGAIKGGQQDTLQFFFDHKLGFNIAFPDTSNTRFQSHAEASAVIVTYLDLFIEFLTYVKLNKGSEKLNHMEQNVLDGLLCMSTRHKFVVITLHWLGISVPYMREICGPYAQHSNILMLGPLHQRVIDHIDALIAHPEYLIGPDASAEKGSLDGRPWERPEAFYASQRYAPSLPHLKSMLIDFLKNAKVVWLRFSSEFEPEGALATATAEQIERAWMEKTNDLNEAAFGMFRQTAKGNPTMTLAQYNAQKMYKLNQTSEFLRRLSPEMHQFLRKITRTQDASGSSRRQHIQLAEHRQNVAEARTEKQAARAEKRAATVRDIDVIVPILTITELDFRVSKAAQSDGYFTVADITKQLKWHKVHGVKGAIPMVETQWGTRREDKIKILRAAIDMFVDSQASNVPTEVDPNKDEPDPEVTVQDLEDFDSNGYDSEADYYK</sequence>
<keyword evidence="1" id="KW-0175">Coiled coil</keyword>
<feature type="compositionally biased region" description="Acidic residues" evidence="2">
    <location>
        <begin position="62"/>
        <end position="74"/>
    </location>
</feature>
<proteinExistence type="predicted"/>
<gene>
    <name evidence="3" type="ORF">BDP27DRAFT_1440481</name>
</gene>
<feature type="compositionally biased region" description="Basic and acidic residues" evidence="2">
    <location>
        <begin position="96"/>
        <end position="131"/>
    </location>
</feature>
<evidence type="ECO:0000256" key="2">
    <source>
        <dbReference type="SAM" id="MobiDB-lite"/>
    </source>
</evidence>
<feature type="compositionally biased region" description="Polar residues" evidence="2">
    <location>
        <begin position="32"/>
        <end position="50"/>
    </location>
</feature>
<evidence type="ECO:0000256" key="1">
    <source>
        <dbReference type="SAM" id="Coils"/>
    </source>
</evidence>
<comment type="caution">
    <text evidence="3">The sequence shown here is derived from an EMBL/GenBank/DDBJ whole genome shotgun (WGS) entry which is preliminary data.</text>
</comment>
<feature type="compositionally biased region" description="Basic and acidic residues" evidence="2">
    <location>
        <begin position="1"/>
        <end position="10"/>
    </location>
</feature>